<evidence type="ECO:0000256" key="8">
    <source>
        <dbReference type="ARBA" id="ARBA00022777"/>
    </source>
</evidence>
<sequence>MESEHCGGTKAELALWTEKAHQLGEESFDERFANNFSVERQILERLGQHPRIVRYLGLQGDGILLGEASHGNLQAYIDEHHASIPVDQRLLWCHQLAEAIVFIHSRGVLHSDLRPGNILVHETAPGARDLLLADFGGSVCEELGLDGKSLPDGPFYSPVFNWHSSVLLDLFGMGSIFYTIHTGRWPYKLTPGGFEKVDDRLEWENNVVYPNLQQDKFPDDVAGLPAGDVILACWKRGFTTAEDVLMALDKYLESRRRSVPSQ</sequence>
<evidence type="ECO:0000256" key="9">
    <source>
        <dbReference type="ARBA" id="ARBA00022840"/>
    </source>
</evidence>
<keyword evidence="7" id="KW-0547">Nucleotide-binding</keyword>
<dbReference type="Pfam" id="PF00069">
    <property type="entry name" value="Pkinase"/>
    <property type="match status" value="1"/>
</dbReference>
<dbReference type="PROSITE" id="PS00109">
    <property type="entry name" value="PROTEIN_KINASE_TYR"/>
    <property type="match status" value="1"/>
</dbReference>
<name>A0AAN6RNK8_9PEZI</name>
<dbReference type="GO" id="GO:0005524">
    <property type="term" value="F:ATP binding"/>
    <property type="evidence" value="ECO:0007669"/>
    <property type="project" value="UniProtKB-KW"/>
</dbReference>
<evidence type="ECO:0000256" key="13">
    <source>
        <dbReference type="ARBA" id="ARBA00048679"/>
    </source>
</evidence>
<evidence type="ECO:0000256" key="6">
    <source>
        <dbReference type="ARBA" id="ARBA00022679"/>
    </source>
</evidence>
<dbReference type="PANTHER" id="PTHR11042">
    <property type="entry name" value="EUKARYOTIC TRANSLATION INITIATION FACTOR 2-ALPHA KINASE EIF2-ALPHA KINASE -RELATED"/>
    <property type="match status" value="1"/>
</dbReference>
<dbReference type="GO" id="GO:0005737">
    <property type="term" value="C:cytoplasm"/>
    <property type="evidence" value="ECO:0007669"/>
    <property type="project" value="TreeGrafter"/>
</dbReference>
<evidence type="ECO:0000256" key="10">
    <source>
        <dbReference type="ARBA" id="ARBA00030980"/>
    </source>
</evidence>
<evidence type="ECO:0000256" key="4">
    <source>
        <dbReference type="ARBA" id="ARBA00013948"/>
    </source>
</evidence>
<comment type="catalytic activity">
    <reaction evidence="13">
        <text>L-seryl-[protein] + ATP = O-phospho-L-seryl-[protein] + ADP + H(+)</text>
        <dbReference type="Rhea" id="RHEA:17989"/>
        <dbReference type="Rhea" id="RHEA-COMP:9863"/>
        <dbReference type="Rhea" id="RHEA-COMP:11604"/>
        <dbReference type="ChEBI" id="CHEBI:15378"/>
        <dbReference type="ChEBI" id="CHEBI:29999"/>
        <dbReference type="ChEBI" id="CHEBI:30616"/>
        <dbReference type="ChEBI" id="CHEBI:83421"/>
        <dbReference type="ChEBI" id="CHEBI:456216"/>
        <dbReference type="EC" id="2.7.11.1"/>
    </reaction>
</comment>
<dbReference type="EC" id="2.7.11.1" evidence="3"/>
<dbReference type="InterPro" id="IPR008266">
    <property type="entry name" value="Tyr_kinase_AS"/>
</dbReference>
<dbReference type="InterPro" id="IPR050339">
    <property type="entry name" value="CC_SR_Kinase"/>
</dbReference>
<accession>A0AAN6RNK8</accession>
<dbReference type="SUPFAM" id="SSF56112">
    <property type="entry name" value="Protein kinase-like (PK-like)"/>
    <property type="match status" value="1"/>
</dbReference>
<dbReference type="EMBL" id="MU856088">
    <property type="protein sequence ID" value="KAK3897707.1"/>
    <property type="molecule type" value="Genomic_DNA"/>
</dbReference>
<evidence type="ECO:0000256" key="2">
    <source>
        <dbReference type="ARBA" id="ARBA00011534"/>
    </source>
</evidence>
<organism evidence="15 16">
    <name type="scientific">Staphylotrichum tortipilum</name>
    <dbReference type="NCBI Taxonomy" id="2831512"/>
    <lineage>
        <taxon>Eukaryota</taxon>
        <taxon>Fungi</taxon>
        <taxon>Dikarya</taxon>
        <taxon>Ascomycota</taxon>
        <taxon>Pezizomycotina</taxon>
        <taxon>Sordariomycetes</taxon>
        <taxon>Sordariomycetidae</taxon>
        <taxon>Sordariales</taxon>
        <taxon>Chaetomiaceae</taxon>
        <taxon>Staphylotrichum</taxon>
    </lineage>
</organism>
<evidence type="ECO:0000256" key="5">
    <source>
        <dbReference type="ARBA" id="ARBA00019973"/>
    </source>
</evidence>
<reference evidence="15" key="1">
    <citation type="journal article" date="2023" name="Mol. Phylogenet. Evol.">
        <title>Genome-scale phylogeny and comparative genomics of the fungal order Sordariales.</title>
        <authorList>
            <person name="Hensen N."/>
            <person name="Bonometti L."/>
            <person name="Westerberg I."/>
            <person name="Brannstrom I.O."/>
            <person name="Guillou S."/>
            <person name="Cros-Aarteil S."/>
            <person name="Calhoun S."/>
            <person name="Haridas S."/>
            <person name="Kuo A."/>
            <person name="Mondo S."/>
            <person name="Pangilinan J."/>
            <person name="Riley R."/>
            <person name="LaButti K."/>
            <person name="Andreopoulos B."/>
            <person name="Lipzen A."/>
            <person name="Chen C."/>
            <person name="Yan M."/>
            <person name="Daum C."/>
            <person name="Ng V."/>
            <person name="Clum A."/>
            <person name="Steindorff A."/>
            <person name="Ohm R.A."/>
            <person name="Martin F."/>
            <person name="Silar P."/>
            <person name="Natvig D.O."/>
            <person name="Lalanne C."/>
            <person name="Gautier V."/>
            <person name="Ament-Velasquez S.L."/>
            <person name="Kruys A."/>
            <person name="Hutchinson M.I."/>
            <person name="Powell A.J."/>
            <person name="Barry K."/>
            <person name="Miller A.N."/>
            <person name="Grigoriev I.V."/>
            <person name="Debuchy R."/>
            <person name="Gladieux P."/>
            <person name="Hiltunen Thoren M."/>
            <person name="Johannesson H."/>
        </authorList>
    </citation>
    <scope>NUCLEOTIDE SEQUENCE</scope>
    <source>
        <strain evidence="15">CBS 103.79</strain>
    </source>
</reference>
<proteinExistence type="predicted"/>
<comment type="caution">
    <text evidence="15">The sequence shown here is derived from an EMBL/GenBank/DDBJ whole genome shotgun (WGS) entry which is preliminary data.</text>
</comment>
<keyword evidence="8" id="KW-0418">Kinase</keyword>
<keyword evidence="6" id="KW-0808">Transferase</keyword>
<dbReference type="CDD" id="cd00180">
    <property type="entry name" value="PKc"/>
    <property type="match status" value="1"/>
</dbReference>
<evidence type="ECO:0000256" key="11">
    <source>
        <dbReference type="ARBA" id="ARBA00033194"/>
    </source>
</evidence>
<dbReference type="PROSITE" id="PS50011">
    <property type="entry name" value="PROTEIN_KINASE_DOM"/>
    <property type="match status" value="1"/>
</dbReference>
<evidence type="ECO:0000313" key="16">
    <source>
        <dbReference type="Proteomes" id="UP001303889"/>
    </source>
</evidence>
<evidence type="ECO:0000256" key="3">
    <source>
        <dbReference type="ARBA" id="ARBA00012513"/>
    </source>
</evidence>
<dbReference type="InterPro" id="IPR000719">
    <property type="entry name" value="Prot_kinase_dom"/>
</dbReference>
<dbReference type="AlphaFoldDB" id="A0AAN6RNK8"/>
<evidence type="ECO:0000256" key="1">
    <source>
        <dbReference type="ARBA" id="ARBA00003747"/>
    </source>
</evidence>
<evidence type="ECO:0000256" key="7">
    <source>
        <dbReference type="ARBA" id="ARBA00022741"/>
    </source>
</evidence>
<comment type="catalytic activity">
    <reaction evidence="12">
        <text>L-threonyl-[protein] + ATP = O-phospho-L-threonyl-[protein] + ADP + H(+)</text>
        <dbReference type="Rhea" id="RHEA:46608"/>
        <dbReference type="Rhea" id="RHEA-COMP:11060"/>
        <dbReference type="Rhea" id="RHEA-COMP:11605"/>
        <dbReference type="ChEBI" id="CHEBI:15378"/>
        <dbReference type="ChEBI" id="CHEBI:30013"/>
        <dbReference type="ChEBI" id="CHEBI:30616"/>
        <dbReference type="ChEBI" id="CHEBI:61977"/>
        <dbReference type="ChEBI" id="CHEBI:456216"/>
        <dbReference type="EC" id="2.7.11.1"/>
    </reaction>
</comment>
<dbReference type="InterPro" id="IPR011009">
    <property type="entry name" value="Kinase-like_dom_sf"/>
</dbReference>
<comment type="function">
    <text evidence="1">Component of the EKC/KEOPS complex that is required for the formation of a threonylcarbamoyl group on adenosine at position 37 (t(6)A37) in tRNAs that read codons beginning with adenine. The complex is probably involved in the transfer of the threonylcarbamoyl moiety of threonylcarbamoyl-AMP (TC-AMP) to the N6 group of A37. BUD32 has ATPase activity in the context of the EKC/KEOPS complex and likely plays a supporting role to the catalytic subunit KAE1. The EKC/KEOPS complex also promotes both telomere uncapping and telomere elongation. The complex is required for efficient recruitment of transcriptional coactivators.</text>
</comment>
<feature type="domain" description="Protein kinase" evidence="14">
    <location>
        <begin position="1"/>
        <end position="262"/>
    </location>
</feature>
<evidence type="ECO:0000256" key="12">
    <source>
        <dbReference type="ARBA" id="ARBA00047899"/>
    </source>
</evidence>
<comment type="subunit">
    <text evidence="2">Component of the EKC/KEOPS complex composed of at least BUD32, CGI121, GON7, KAE1 and PCC1; the whole complex dimerizes.</text>
</comment>
<dbReference type="GO" id="GO:0005634">
    <property type="term" value="C:nucleus"/>
    <property type="evidence" value="ECO:0007669"/>
    <property type="project" value="TreeGrafter"/>
</dbReference>
<reference evidence="15" key="2">
    <citation type="submission" date="2023-05" db="EMBL/GenBank/DDBJ databases">
        <authorList>
            <consortium name="Lawrence Berkeley National Laboratory"/>
            <person name="Steindorff A."/>
            <person name="Hensen N."/>
            <person name="Bonometti L."/>
            <person name="Westerberg I."/>
            <person name="Brannstrom I.O."/>
            <person name="Guillou S."/>
            <person name="Cros-Aarteil S."/>
            <person name="Calhoun S."/>
            <person name="Haridas S."/>
            <person name="Kuo A."/>
            <person name="Mondo S."/>
            <person name="Pangilinan J."/>
            <person name="Riley R."/>
            <person name="Labutti K."/>
            <person name="Andreopoulos B."/>
            <person name="Lipzen A."/>
            <person name="Chen C."/>
            <person name="Yanf M."/>
            <person name="Daum C."/>
            <person name="Ng V."/>
            <person name="Clum A."/>
            <person name="Ohm R."/>
            <person name="Martin F."/>
            <person name="Silar P."/>
            <person name="Natvig D."/>
            <person name="Lalanne C."/>
            <person name="Gautier V."/>
            <person name="Ament-Velasquez S.L."/>
            <person name="Kruys A."/>
            <person name="Hutchinson M.I."/>
            <person name="Powell A.J."/>
            <person name="Barry K."/>
            <person name="Miller A.N."/>
            <person name="Grigoriev I.V."/>
            <person name="Debuchy R."/>
            <person name="Gladieux P."/>
            <person name="Thoren M.H."/>
            <person name="Johannesson H."/>
        </authorList>
    </citation>
    <scope>NUCLEOTIDE SEQUENCE</scope>
    <source>
        <strain evidence="15">CBS 103.79</strain>
    </source>
</reference>
<keyword evidence="9" id="KW-0067">ATP-binding</keyword>
<evidence type="ECO:0000313" key="15">
    <source>
        <dbReference type="EMBL" id="KAK3897707.1"/>
    </source>
</evidence>
<protein>
    <recommendedName>
        <fullName evidence="5">EKC/KEOPS complex subunit BUD32</fullName>
        <ecNumber evidence="3">2.7.11.1</ecNumber>
    </recommendedName>
    <alternativeName>
        <fullName evidence="10 11">Atypical Serine/threonine protein kinase BUD32</fullName>
    </alternativeName>
    <alternativeName>
        <fullName evidence="4">EKC/KEOPS complex subunit bud32</fullName>
    </alternativeName>
</protein>
<dbReference type="Gene3D" id="1.10.510.10">
    <property type="entry name" value="Transferase(Phosphotransferase) domain 1"/>
    <property type="match status" value="1"/>
</dbReference>
<dbReference type="Proteomes" id="UP001303889">
    <property type="component" value="Unassembled WGS sequence"/>
</dbReference>
<keyword evidence="16" id="KW-1185">Reference proteome</keyword>
<dbReference type="GO" id="GO:0004674">
    <property type="term" value="F:protein serine/threonine kinase activity"/>
    <property type="evidence" value="ECO:0007669"/>
    <property type="project" value="UniProtKB-EC"/>
</dbReference>
<gene>
    <name evidence="15" type="ORF">C8A05DRAFT_47764</name>
</gene>
<evidence type="ECO:0000259" key="14">
    <source>
        <dbReference type="PROSITE" id="PS50011"/>
    </source>
</evidence>